<dbReference type="EMBL" id="LAZR01000298">
    <property type="protein sequence ID" value="KKN76212.1"/>
    <property type="molecule type" value="Genomic_DNA"/>
</dbReference>
<evidence type="ECO:0000313" key="1">
    <source>
        <dbReference type="EMBL" id="KKN76212.1"/>
    </source>
</evidence>
<dbReference type="AlphaFoldDB" id="A0A0F9TMP8"/>
<accession>A0A0F9TMP8</accession>
<evidence type="ECO:0008006" key="2">
    <source>
        <dbReference type="Google" id="ProtNLM"/>
    </source>
</evidence>
<organism evidence="1">
    <name type="scientific">marine sediment metagenome</name>
    <dbReference type="NCBI Taxonomy" id="412755"/>
    <lineage>
        <taxon>unclassified sequences</taxon>
        <taxon>metagenomes</taxon>
        <taxon>ecological metagenomes</taxon>
    </lineage>
</organism>
<comment type="caution">
    <text evidence="1">The sequence shown here is derived from an EMBL/GenBank/DDBJ whole genome shotgun (WGS) entry which is preliminary data.</text>
</comment>
<gene>
    <name evidence="1" type="ORF">LCGC14_0372380</name>
</gene>
<protein>
    <recommendedName>
        <fullName evidence="2">MIT domain-containing protein</fullName>
    </recommendedName>
</protein>
<proteinExistence type="predicted"/>
<sequence length="70" mass="8267">MKMEQWLHDQKDKYEIAIAEYRKGLDYAIEHENPEGAERAASALQKAVWYVDEIIPLIEKHMPKPKKSKK</sequence>
<reference evidence="1" key="1">
    <citation type="journal article" date="2015" name="Nature">
        <title>Complex archaea that bridge the gap between prokaryotes and eukaryotes.</title>
        <authorList>
            <person name="Spang A."/>
            <person name="Saw J.H."/>
            <person name="Jorgensen S.L."/>
            <person name="Zaremba-Niedzwiedzka K."/>
            <person name="Martijn J."/>
            <person name="Lind A.E."/>
            <person name="van Eijk R."/>
            <person name="Schleper C."/>
            <person name="Guy L."/>
            <person name="Ettema T.J."/>
        </authorList>
    </citation>
    <scope>NUCLEOTIDE SEQUENCE</scope>
</reference>
<name>A0A0F9TMP8_9ZZZZ</name>